<evidence type="ECO:0000313" key="2">
    <source>
        <dbReference type="EMBL" id="RXK38963.1"/>
    </source>
</evidence>
<dbReference type="CDD" id="cd22744">
    <property type="entry name" value="OTU"/>
    <property type="match status" value="1"/>
</dbReference>
<dbReference type="Pfam" id="PF02338">
    <property type="entry name" value="OTU"/>
    <property type="match status" value="1"/>
</dbReference>
<keyword evidence="3" id="KW-1185">Reference proteome</keyword>
<feature type="domain" description="OTU" evidence="1">
    <location>
        <begin position="45"/>
        <end position="168"/>
    </location>
</feature>
<protein>
    <recommendedName>
        <fullName evidence="1">OTU domain-containing protein</fullName>
    </recommendedName>
</protein>
<dbReference type="EMBL" id="SDIL01000039">
    <property type="protein sequence ID" value="RXK38963.1"/>
    <property type="molecule type" value="Genomic_DNA"/>
</dbReference>
<dbReference type="Proteomes" id="UP000289152">
    <property type="component" value="Unassembled WGS sequence"/>
</dbReference>
<dbReference type="InParanoid" id="A0A4Q1BMB1"/>
<sequence>MDGRVDLKCVGYTRRIPPPSNSIPSRFRIPPTHQLKQVSSNPALYKTQWVAPDGNCMFSAFCIALGQKGVTSKIARARAVKFAGENKEFFEPFVADYNGGFEGWVKDMGKQGVYGNHPILQALCQVYDVTVDVLKETDTGMEWMTVGEGSQRVKLFLSHEHYENLISGEELL</sequence>
<gene>
    <name evidence="2" type="ORF">M231_03808</name>
</gene>
<evidence type="ECO:0000259" key="1">
    <source>
        <dbReference type="PROSITE" id="PS50802"/>
    </source>
</evidence>
<accession>A0A4Q1BMB1</accession>
<dbReference type="PANTHER" id="PTHR12419">
    <property type="entry name" value="OTU DOMAIN CONTAINING PROTEIN"/>
    <property type="match status" value="1"/>
</dbReference>
<proteinExistence type="predicted"/>
<dbReference type="InterPro" id="IPR038765">
    <property type="entry name" value="Papain-like_cys_pep_sf"/>
</dbReference>
<evidence type="ECO:0000313" key="3">
    <source>
        <dbReference type="Proteomes" id="UP000289152"/>
    </source>
</evidence>
<dbReference type="GO" id="GO:0016579">
    <property type="term" value="P:protein deubiquitination"/>
    <property type="evidence" value="ECO:0007669"/>
    <property type="project" value="TreeGrafter"/>
</dbReference>
<dbReference type="VEuPathDB" id="FungiDB:TREMEDRAFT_65034"/>
<dbReference type="InterPro" id="IPR050704">
    <property type="entry name" value="Peptidase_C85-like"/>
</dbReference>
<comment type="caution">
    <text evidence="2">The sequence shown here is derived from an EMBL/GenBank/DDBJ whole genome shotgun (WGS) entry which is preliminary data.</text>
</comment>
<dbReference type="GO" id="GO:0004843">
    <property type="term" value="F:cysteine-type deubiquitinase activity"/>
    <property type="evidence" value="ECO:0007669"/>
    <property type="project" value="TreeGrafter"/>
</dbReference>
<dbReference type="PROSITE" id="PS50802">
    <property type="entry name" value="OTU"/>
    <property type="match status" value="1"/>
</dbReference>
<dbReference type="OrthoDB" id="415023at2759"/>
<reference evidence="2 3" key="1">
    <citation type="submission" date="2016-06" db="EMBL/GenBank/DDBJ databases">
        <title>Evolution of pathogenesis and genome organization in the Tremellales.</title>
        <authorList>
            <person name="Cuomo C."/>
            <person name="Litvintseva A."/>
            <person name="Heitman J."/>
            <person name="Chen Y."/>
            <person name="Sun S."/>
            <person name="Springer D."/>
            <person name="Dromer F."/>
            <person name="Young S."/>
            <person name="Zeng Q."/>
            <person name="Chapman S."/>
            <person name="Gujja S."/>
            <person name="Saif S."/>
            <person name="Birren B."/>
        </authorList>
    </citation>
    <scope>NUCLEOTIDE SEQUENCE [LARGE SCALE GENOMIC DNA]</scope>
    <source>
        <strain evidence="2 3">ATCC 28783</strain>
    </source>
</reference>
<dbReference type="Gene3D" id="3.90.70.80">
    <property type="match status" value="1"/>
</dbReference>
<dbReference type="AlphaFoldDB" id="A0A4Q1BMB1"/>
<dbReference type="SUPFAM" id="SSF54001">
    <property type="entry name" value="Cysteine proteinases"/>
    <property type="match status" value="1"/>
</dbReference>
<name>A0A4Q1BMB1_TREME</name>
<organism evidence="2 3">
    <name type="scientific">Tremella mesenterica</name>
    <name type="common">Jelly fungus</name>
    <dbReference type="NCBI Taxonomy" id="5217"/>
    <lineage>
        <taxon>Eukaryota</taxon>
        <taxon>Fungi</taxon>
        <taxon>Dikarya</taxon>
        <taxon>Basidiomycota</taxon>
        <taxon>Agaricomycotina</taxon>
        <taxon>Tremellomycetes</taxon>
        <taxon>Tremellales</taxon>
        <taxon>Tremellaceae</taxon>
        <taxon>Tremella</taxon>
    </lineage>
</organism>
<dbReference type="InterPro" id="IPR003323">
    <property type="entry name" value="OTU_dom"/>
</dbReference>